<dbReference type="STRING" id="1776.BHQ18_07775"/>
<dbReference type="Pfam" id="PF18879">
    <property type="entry name" value="EspA_EspE"/>
    <property type="match status" value="1"/>
</dbReference>
<reference evidence="5" key="1">
    <citation type="submission" date="2016-09" db="EMBL/GenBank/DDBJ databases">
        <authorList>
            <person name="Greninger A.L."/>
            <person name="Jerome K.R."/>
            <person name="Mcnair B."/>
            <person name="Wallis C."/>
            <person name="Fang F."/>
        </authorList>
    </citation>
    <scope>NUCLEOTIDE SEQUENCE [LARGE SCALE GENOMIC DNA]</scope>
    <source>
        <strain evidence="5">M6</strain>
    </source>
</reference>
<feature type="domain" description="TPR repeat" evidence="3">
    <location>
        <begin position="223"/>
        <end position="447"/>
    </location>
</feature>
<feature type="region of interest" description="Disordered" evidence="1">
    <location>
        <begin position="754"/>
        <end position="777"/>
    </location>
</feature>
<dbReference type="EMBL" id="MIHA01000004">
    <property type="protein sequence ID" value="ODQ91264.1"/>
    <property type="molecule type" value="Genomic_DNA"/>
</dbReference>
<proteinExistence type="predicted"/>
<sequence length="777" mass="83070">MGVLEGFDATWSNARSTFGQGAPQGGDQFDDSGPLRELQDTVKSAKPDNAWTGPAADAYGPLNERQARVLGQMAELDQKLRAEVDRSAQNVAAGRQNLDAVRQWVKDAAAAVPPGQHRDRMLYPIVSRGAADIADILQRTNGDSNAIAQRMSRLVGEYQALAGDVKKAGGPDGQDPDPTAGAKEDEELKKRAQADVKAALDGDKGAISRVQAVLNTVNKGQLGGQPKLNPEQAAYLSQMQAQQKLRSVEQLTEAANKGAKGIMADSWQLMSNPKLEFPKTESVDGALQSDEVIKGGFDRLPDSVQSTIQSPGIERTGELQQIADIVNGGNEHFQTDTDLDRGLMHKVADMMESPEWRSDDPPIDVPGQWPWEDAPRPPHAELERVAMSVFNAVDGDHQVLHDALTGNVEPGNEFREQFKVNSQNLMYNITHEAWDDGGAAAGALFDWTNVAPDSPEAKIAAETANAYATYIGDHRPDLLSIDSDTGVGVYGTHTLGDINPALVQAMSHGLVPYVDEMGGMGDSPFFGEIDSPTERDSGLMPTAKGVFAVLNSDELAATTINSAAYQEALKHETAFAMNPGDPDAGSHLHAAATMRGLVDVGAHEMFQAKDANGYTMDKTEYEWKKMGYDAGVNTLKTAGSVLVPGVGPVSGIMIDKIAAGMAGQIIGESPSPPVTHGLPDMTTTRSAEYVLNAMLAAGQPVNLPPGFITYDDPAYPDGKVVHPPNVADRIYYEALKDEVGNHIAPVTDGIGPLEDYTNRYNNVTQDPDMPPPPNQGG</sequence>
<evidence type="ECO:0000259" key="3">
    <source>
        <dbReference type="Pfam" id="PF23275"/>
    </source>
</evidence>
<dbReference type="InterPro" id="IPR057037">
    <property type="entry name" value="TPR_rep_actino"/>
</dbReference>
<feature type="compositionally biased region" description="Pro residues" evidence="1">
    <location>
        <begin position="768"/>
        <end position="777"/>
    </location>
</feature>
<protein>
    <submittedName>
        <fullName evidence="4">Uncharacterized protein</fullName>
    </submittedName>
</protein>
<name>A0A1E3RN33_MYCFV</name>
<dbReference type="RefSeq" id="WP_069412999.1">
    <property type="nucleotide sequence ID" value="NZ_JACKUL010000024.1"/>
</dbReference>
<accession>A0A1E3RN33</accession>
<evidence type="ECO:0000313" key="5">
    <source>
        <dbReference type="Proteomes" id="UP000094053"/>
    </source>
</evidence>
<feature type="domain" description="ESX-1 secretion-associated protein EspA/EspE-like" evidence="2">
    <location>
        <begin position="18"/>
        <end position="99"/>
    </location>
</feature>
<evidence type="ECO:0000259" key="2">
    <source>
        <dbReference type="Pfam" id="PF18879"/>
    </source>
</evidence>
<gene>
    <name evidence="4" type="ORF">BHQ18_07775</name>
</gene>
<dbReference type="Proteomes" id="UP000094053">
    <property type="component" value="Unassembled WGS sequence"/>
</dbReference>
<feature type="region of interest" description="Disordered" evidence="1">
    <location>
        <begin position="165"/>
        <end position="187"/>
    </location>
</feature>
<evidence type="ECO:0000256" key="1">
    <source>
        <dbReference type="SAM" id="MobiDB-lite"/>
    </source>
</evidence>
<feature type="region of interest" description="Disordered" evidence="1">
    <location>
        <begin position="14"/>
        <end position="37"/>
    </location>
</feature>
<dbReference type="AlphaFoldDB" id="A0A1E3RN33"/>
<comment type="caution">
    <text evidence="4">The sequence shown here is derived from an EMBL/GenBank/DDBJ whole genome shotgun (WGS) entry which is preliminary data.</text>
</comment>
<dbReference type="InterPro" id="IPR043796">
    <property type="entry name" value="ESX-1_EspA/EspE-like"/>
</dbReference>
<keyword evidence="5" id="KW-1185">Reference proteome</keyword>
<organism evidence="4 5">
    <name type="scientific">Mycolicibacterium flavescens</name>
    <name type="common">Mycobacterium flavescens</name>
    <dbReference type="NCBI Taxonomy" id="1776"/>
    <lineage>
        <taxon>Bacteria</taxon>
        <taxon>Bacillati</taxon>
        <taxon>Actinomycetota</taxon>
        <taxon>Actinomycetes</taxon>
        <taxon>Mycobacteriales</taxon>
        <taxon>Mycobacteriaceae</taxon>
        <taxon>Mycolicibacterium</taxon>
    </lineage>
</organism>
<dbReference type="Pfam" id="PF23275">
    <property type="entry name" value="TPR_23"/>
    <property type="match status" value="1"/>
</dbReference>
<evidence type="ECO:0000313" key="4">
    <source>
        <dbReference type="EMBL" id="ODQ91264.1"/>
    </source>
</evidence>